<feature type="domain" description="Peptidase A2" evidence="3">
    <location>
        <begin position="114"/>
        <end position="192"/>
    </location>
</feature>
<evidence type="ECO:0000313" key="5">
    <source>
        <dbReference type="Proteomes" id="UP000642180"/>
    </source>
</evidence>
<evidence type="ECO:0000259" key="3">
    <source>
        <dbReference type="PROSITE" id="PS50175"/>
    </source>
</evidence>
<feature type="chain" id="PRO_5035144491" description="Peptidase A2 domain-containing protein" evidence="2">
    <location>
        <begin position="21"/>
        <end position="211"/>
    </location>
</feature>
<evidence type="ECO:0000256" key="2">
    <source>
        <dbReference type="SAM" id="SignalP"/>
    </source>
</evidence>
<gene>
    <name evidence="4" type="ORF">GCM10008066_26370</name>
</gene>
<keyword evidence="5" id="KW-1185">Reference proteome</keyword>
<dbReference type="EMBL" id="BMDI01000002">
    <property type="protein sequence ID" value="GGI20906.1"/>
    <property type="molecule type" value="Genomic_DNA"/>
</dbReference>
<sequence>MKKLPLATAFLLVCSPLLHAADISVVGLFPGKAVLVIDGKLPKTYSVGSEVVGGIKLIEVSQTTATFDTNGKRQRIDIGAHVNRVAPSGNGSVTLRADARGQFIAQGQINGDTMRMLVDTGASMIAIPANEAQRLGINYRSGKPVLVNTANGVTTAYQVVLNNVKIGDISVNQVDGVVQEVGLPFTLLGMSFLKRMEMRRDGDEMTLTKRY</sequence>
<protein>
    <recommendedName>
        <fullName evidence="3">Peptidase A2 domain-containing protein</fullName>
    </recommendedName>
</protein>
<dbReference type="PROSITE" id="PS00141">
    <property type="entry name" value="ASP_PROTEASE"/>
    <property type="match status" value="1"/>
</dbReference>
<dbReference type="InterPro" id="IPR034122">
    <property type="entry name" value="Retropepsin-like_bacterial"/>
</dbReference>
<dbReference type="SUPFAM" id="SSF50630">
    <property type="entry name" value="Acid proteases"/>
    <property type="match status" value="1"/>
</dbReference>
<dbReference type="InterPro" id="IPR021109">
    <property type="entry name" value="Peptidase_aspartic_dom_sf"/>
</dbReference>
<dbReference type="InterPro" id="IPR001969">
    <property type="entry name" value="Aspartic_peptidase_AS"/>
</dbReference>
<dbReference type="AlphaFoldDB" id="A0A8J3ARK5"/>
<dbReference type="Gene3D" id="2.40.70.10">
    <property type="entry name" value="Acid Proteases"/>
    <property type="match status" value="1"/>
</dbReference>
<comment type="caution">
    <text evidence="4">The sequence shown here is derived from an EMBL/GenBank/DDBJ whole genome shotgun (WGS) entry which is preliminary data.</text>
</comment>
<evidence type="ECO:0000313" key="4">
    <source>
        <dbReference type="EMBL" id="GGI20906.1"/>
    </source>
</evidence>
<dbReference type="Proteomes" id="UP000642180">
    <property type="component" value="Unassembled WGS sequence"/>
</dbReference>
<keyword evidence="2" id="KW-0732">Signal</keyword>
<dbReference type="PROSITE" id="PS50175">
    <property type="entry name" value="ASP_PROT_RETROV"/>
    <property type="match status" value="1"/>
</dbReference>
<dbReference type="RefSeq" id="WP_188381788.1">
    <property type="nucleotide sequence ID" value="NZ_BMDI01000002.1"/>
</dbReference>
<dbReference type="InterPro" id="IPR011969">
    <property type="entry name" value="Clan_AA_Asp_peptidase_C"/>
</dbReference>
<reference evidence="5" key="1">
    <citation type="journal article" date="2019" name="Int. J. Syst. Evol. Microbiol.">
        <title>The Global Catalogue of Microorganisms (GCM) 10K type strain sequencing project: providing services to taxonomists for standard genome sequencing and annotation.</title>
        <authorList>
            <consortium name="The Broad Institute Genomics Platform"/>
            <consortium name="The Broad Institute Genome Sequencing Center for Infectious Disease"/>
            <person name="Wu L."/>
            <person name="Ma J."/>
        </authorList>
    </citation>
    <scope>NUCLEOTIDE SEQUENCE [LARGE SCALE GENOMIC DNA]</scope>
    <source>
        <strain evidence="5">CCM 2767</strain>
    </source>
</reference>
<dbReference type="InterPro" id="IPR001995">
    <property type="entry name" value="Peptidase_A2_cat"/>
</dbReference>
<keyword evidence="1" id="KW-0378">Hydrolase</keyword>
<dbReference type="Pfam" id="PF13975">
    <property type="entry name" value="gag-asp_proteas"/>
    <property type="match status" value="1"/>
</dbReference>
<organism evidence="4 5">
    <name type="scientific">Oxalicibacterium faecigallinarum</name>
    <dbReference type="NCBI Taxonomy" id="573741"/>
    <lineage>
        <taxon>Bacteria</taxon>
        <taxon>Pseudomonadati</taxon>
        <taxon>Pseudomonadota</taxon>
        <taxon>Betaproteobacteria</taxon>
        <taxon>Burkholderiales</taxon>
        <taxon>Oxalobacteraceae</taxon>
        <taxon>Oxalicibacterium</taxon>
    </lineage>
</organism>
<feature type="signal peptide" evidence="2">
    <location>
        <begin position="1"/>
        <end position="20"/>
    </location>
</feature>
<proteinExistence type="predicted"/>
<dbReference type="GO" id="GO:0004190">
    <property type="term" value="F:aspartic-type endopeptidase activity"/>
    <property type="evidence" value="ECO:0007669"/>
    <property type="project" value="InterPro"/>
</dbReference>
<evidence type="ECO:0000256" key="1">
    <source>
        <dbReference type="ARBA" id="ARBA00022801"/>
    </source>
</evidence>
<dbReference type="NCBIfam" id="TIGR02281">
    <property type="entry name" value="clan_AA_DTGA"/>
    <property type="match status" value="1"/>
</dbReference>
<name>A0A8J3ARK5_9BURK</name>
<dbReference type="GO" id="GO:0006508">
    <property type="term" value="P:proteolysis"/>
    <property type="evidence" value="ECO:0007669"/>
    <property type="project" value="InterPro"/>
</dbReference>
<dbReference type="CDD" id="cd05483">
    <property type="entry name" value="retropepsin_like_bacteria"/>
    <property type="match status" value="1"/>
</dbReference>
<accession>A0A8J3ARK5</accession>